<feature type="compositionally biased region" description="Acidic residues" evidence="4">
    <location>
        <begin position="53"/>
        <end position="63"/>
    </location>
</feature>
<gene>
    <name evidence="6" type="ORF">ZHAS_00013844</name>
</gene>
<keyword evidence="2" id="KW-0863">Zinc-finger</keyword>
<dbReference type="EMBL" id="KE525309">
    <property type="protein sequence ID" value="KFB45882.1"/>
    <property type="molecule type" value="Genomic_DNA"/>
</dbReference>
<dbReference type="Proteomes" id="UP000030765">
    <property type="component" value="Unassembled WGS sequence"/>
</dbReference>
<evidence type="ECO:0000259" key="5">
    <source>
        <dbReference type="Pfam" id="PF02892"/>
    </source>
</evidence>
<reference evidence="7" key="2">
    <citation type="submission" date="2020-05" db="UniProtKB">
        <authorList>
            <consortium name="EnsemblMetazoa"/>
        </authorList>
    </citation>
    <scope>IDENTIFICATION</scope>
</reference>
<dbReference type="VEuPathDB" id="VectorBase:ASIC013844"/>
<name>A0A084W6N8_ANOSI</name>
<proteinExistence type="predicted"/>
<feature type="domain" description="BED-type" evidence="5">
    <location>
        <begin position="4"/>
        <end position="36"/>
    </location>
</feature>
<feature type="compositionally biased region" description="Basic and acidic residues" evidence="4">
    <location>
        <begin position="116"/>
        <end position="137"/>
    </location>
</feature>
<protein>
    <submittedName>
        <fullName evidence="6">AGAP009349-PA-like protein</fullName>
    </submittedName>
</protein>
<dbReference type="EMBL" id="ATLV01020888">
    <property type="status" value="NOT_ANNOTATED_CDS"/>
    <property type="molecule type" value="Genomic_DNA"/>
</dbReference>
<evidence type="ECO:0000256" key="3">
    <source>
        <dbReference type="ARBA" id="ARBA00022833"/>
    </source>
</evidence>
<evidence type="ECO:0000313" key="8">
    <source>
        <dbReference type="Proteomes" id="UP000030765"/>
    </source>
</evidence>
<evidence type="ECO:0000313" key="6">
    <source>
        <dbReference type="EMBL" id="KFB45882.1"/>
    </source>
</evidence>
<dbReference type="Pfam" id="PF02892">
    <property type="entry name" value="zf-BED"/>
    <property type="match status" value="1"/>
</dbReference>
<keyword evidence="1" id="KW-0479">Metal-binding</keyword>
<dbReference type="AlphaFoldDB" id="A0A084W6N8"/>
<reference evidence="6 8" key="1">
    <citation type="journal article" date="2014" name="BMC Genomics">
        <title>Genome sequence of Anopheles sinensis provides insight into genetics basis of mosquito competence for malaria parasites.</title>
        <authorList>
            <person name="Zhou D."/>
            <person name="Zhang D."/>
            <person name="Ding G."/>
            <person name="Shi L."/>
            <person name="Hou Q."/>
            <person name="Ye Y."/>
            <person name="Xu Y."/>
            <person name="Zhou H."/>
            <person name="Xiong C."/>
            <person name="Li S."/>
            <person name="Yu J."/>
            <person name="Hong S."/>
            <person name="Yu X."/>
            <person name="Zou P."/>
            <person name="Chen C."/>
            <person name="Chang X."/>
            <person name="Wang W."/>
            <person name="Lv Y."/>
            <person name="Sun Y."/>
            <person name="Ma L."/>
            <person name="Shen B."/>
            <person name="Zhu C."/>
        </authorList>
    </citation>
    <scope>NUCLEOTIDE SEQUENCE [LARGE SCALE GENOMIC DNA]</scope>
</reference>
<evidence type="ECO:0000256" key="4">
    <source>
        <dbReference type="SAM" id="MobiDB-lite"/>
    </source>
</evidence>
<dbReference type="GO" id="GO:0008270">
    <property type="term" value="F:zinc ion binding"/>
    <property type="evidence" value="ECO:0007669"/>
    <property type="project" value="UniProtKB-KW"/>
</dbReference>
<evidence type="ECO:0000256" key="1">
    <source>
        <dbReference type="ARBA" id="ARBA00022723"/>
    </source>
</evidence>
<keyword evidence="8" id="KW-1185">Reference proteome</keyword>
<dbReference type="STRING" id="74873.A0A084W6N8"/>
<sequence>MLPCKTRARCFHCQKTITCFRHGTSNCKRHLARKHPNFYNGKEYIKFNPHEEETLDDGDDDGGNYEPSINDDTSQNEEEYTITEMQFVDCPDPKKDALEKAGSSKQSNEMTRVVKRGHDQGAKEDHDDSRESKSEQVNESFLRDLMSETDLSLQGTLYATNVAMQLDKLGEYQRIVAEKLISDVIYNAKLESLCEDSMVVVRVGTFEHDAGEMN</sequence>
<evidence type="ECO:0000256" key="2">
    <source>
        <dbReference type="ARBA" id="ARBA00022771"/>
    </source>
</evidence>
<dbReference type="EnsemblMetazoa" id="ASIC013844-RA">
    <property type="protein sequence ID" value="ASIC013844-PA"/>
    <property type="gene ID" value="ASIC013844"/>
</dbReference>
<accession>A0A084W6N8</accession>
<feature type="region of interest" description="Disordered" evidence="4">
    <location>
        <begin position="93"/>
        <end position="137"/>
    </location>
</feature>
<dbReference type="InterPro" id="IPR003656">
    <property type="entry name" value="Znf_BED"/>
</dbReference>
<keyword evidence="3" id="KW-0862">Zinc</keyword>
<evidence type="ECO:0000313" key="7">
    <source>
        <dbReference type="EnsemblMetazoa" id="ASIC013844-PA"/>
    </source>
</evidence>
<organism evidence="6">
    <name type="scientific">Anopheles sinensis</name>
    <name type="common">Mosquito</name>
    <dbReference type="NCBI Taxonomy" id="74873"/>
    <lineage>
        <taxon>Eukaryota</taxon>
        <taxon>Metazoa</taxon>
        <taxon>Ecdysozoa</taxon>
        <taxon>Arthropoda</taxon>
        <taxon>Hexapoda</taxon>
        <taxon>Insecta</taxon>
        <taxon>Pterygota</taxon>
        <taxon>Neoptera</taxon>
        <taxon>Endopterygota</taxon>
        <taxon>Diptera</taxon>
        <taxon>Nematocera</taxon>
        <taxon>Culicoidea</taxon>
        <taxon>Culicidae</taxon>
        <taxon>Anophelinae</taxon>
        <taxon>Anopheles</taxon>
    </lineage>
</organism>
<feature type="region of interest" description="Disordered" evidence="4">
    <location>
        <begin position="52"/>
        <end position="76"/>
    </location>
</feature>
<dbReference type="GO" id="GO:0003677">
    <property type="term" value="F:DNA binding"/>
    <property type="evidence" value="ECO:0007669"/>
    <property type="project" value="InterPro"/>
</dbReference>
<dbReference type="OrthoDB" id="7476629at2759"/>